<name>A0A1H9HEA7_9GAMM</name>
<evidence type="ECO:0000313" key="1">
    <source>
        <dbReference type="EMBL" id="SEQ60637.1"/>
    </source>
</evidence>
<dbReference type="RefSeq" id="WP_091357574.1">
    <property type="nucleotide sequence ID" value="NZ_AP025284.1"/>
</dbReference>
<organism evidence="1 2">
    <name type="scientific">Amphritea atlantica</name>
    <dbReference type="NCBI Taxonomy" id="355243"/>
    <lineage>
        <taxon>Bacteria</taxon>
        <taxon>Pseudomonadati</taxon>
        <taxon>Pseudomonadota</taxon>
        <taxon>Gammaproteobacteria</taxon>
        <taxon>Oceanospirillales</taxon>
        <taxon>Oceanospirillaceae</taxon>
        <taxon>Amphritea</taxon>
    </lineage>
</organism>
<evidence type="ECO:0000313" key="2">
    <source>
        <dbReference type="Proteomes" id="UP000198749"/>
    </source>
</evidence>
<accession>A0A1H9HEA7</accession>
<protein>
    <submittedName>
        <fullName evidence="1">Uncharacterized protein</fullName>
    </submittedName>
</protein>
<dbReference type="OrthoDB" id="6386565at2"/>
<keyword evidence="2" id="KW-1185">Reference proteome</keyword>
<dbReference type="Proteomes" id="UP000198749">
    <property type="component" value="Unassembled WGS sequence"/>
</dbReference>
<reference evidence="2" key="1">
    <citation type="submission" date="2016-10" db="EMBL/GenBank/DDBJ databases">
        <authorList>
            <person name="Varghese N."/>
            <person name="Submissions S."/>
        </authorList>
    </citation>
    <scope>NUCLEOTIDE SEQUENCE [LARGE SCALE GENOMIC DNA]</scope>
    <source>
        <strain evidence="2">DSM 18887</strain>
    </source>
</reference>
<sequence length="109" mass="12364">MPNNHVAQLIKKLEDQSTEKSKLVDCNFAISEEDKFKVEALAELFHCSEEQLVADLLHAALLEIEEKMPYRAGTKVIRVEEGDPVYEDVGPMPRYMAIKSRLSKITQCA</sequence>
<dbReference type="EMBL" id="FOGB01000005">
    <property type="protein sequence ID" value="SEQ60637.1"/>
    <property type="molecule type" value="Genomic_DNA"/>
</dbReference>
<proteinExistence type="predicted"/>
<dbReference type="STRING" id="355243.SAMN03080615_02095"/>
<gene>
    <name evidence="1" type="ORF">SAMN03080615_02095</name>
</gene>
<dbReference type="AlphaFoldDB" id="A0A1H9HEA7"/>